<sequence>MGLEVRRARKKHLKNSRRGASENVSDAGARGATSSASDKARGRAYVVEEALAMVGGELARVAHEEAETLKDERLAGARDGKSSGPDASGFPDPQGGDGGRARSHQRTPAG</sequence>
<gene>
    <name evidence="2" type="ORF">FM101_02665</name>
</gene>
<evidence type="ECO:0000313" key="3">
    <source>
        <dbReference type="Proteomes" id="UP000195913"/>
    </source>
</evidence>
<feature type="compositionally biased region" description="Basic and acidic residues" evidence="1">
    <location>
        <begin position="68"/>
        <end position="81"/>
    </location>
</feature>
<keyword evidence="3" id="KW-1185">Reference proteome</keyword>
<evidence type="ECO:0000256" key="1">
    <source>
        <dbReference type="SAM" id="MobiDB-lite"/>
    </source>
</evidence>
<feature type="compositionally biased region" description="Basic residues" evidence="1">
    <location>
        <begin position="7"/>
        <end position="17"/>
    </location>
</feature>
<organism evidence="2 3">
    <name type="scientific">Arthrobacter rhombi</name>
    <dbReference type="NCBI Taxonomy" id="71253"/>
    <lineage>
        <taxon>Bacteria</taxon>
        <taxon>Bacillati</taxon>
        <taxon>Actinomycetota</taxon>
        <taxon>Actinomycetes</taxon>
        <taxon>Micrococcales</taxon>
        <taxon>Micrococcaceae</taxon>
        <taxon>Arthrobacter</taxon>
    </lineage>
</organism>
<proteinExistence type="predicted"/>
<dbReference type="AlphaFoldDB" id="A0A1R4F871"/>
<accession>A0A1R4F871</accession>
<name>A0A1R4F871_9MICC</name>
<feature type="region of interest" description="Disordered" evidence="1">
    <location>
        <begin position="1"/>
        <end position="42"/>
    </location>
</feature>
<evidence type="ECO:0000313" key="2">
    <source>
        <dbReference type="EMBL" id="SJM52002.1"/>
    </source>
</evidence>
<protein>
    <submittedName>
        <fullName evidence="2">Uncharacterized protein</fullName>
    </submittedName>
</protein>
<dbReference type="Proteomes" id="UP000195913">
    <property type="component" value="Unassembled WGS sequence"/>
</dbReference>
<dbReference type="EMBL" id="FUHW01000013">
    <property type="protein sequence ID" value="SJM52002.1"/>
    <property type="molecule type" value="Genomic_DNA"/>
</dbReference>
<feature type="compositionally biased region" description="Basic residues" evidence="1">
    <location>
        <begin position="101"/>
        <end position="110"/>
    </location>
</feature>
<reference evidence="2 3" key="1">
    <citation type="submission" date="2017-02" db="EMBL/GenBank/DDBJ databases">
        <authorList>
            <person name="Peterson S.W."/>
        </authorList>
    </citation>
    <scope>NUCLEOTIDE SEQUENCE [LARGE SCALE GENOMIC DNA]</scope>
    <source>
        <strain evidence="2 3">B Ar 00.02</strain>
    </source>
</reference>
<feature type="region of interest" description="Disordered" evidence="1">
    <location>
        <begin position="68"/>
        <end position="110"/>
    </location>
</feature>